<dbReference type="OrthoDB" id="505288at2"/>
<dbReference type="RefSeq" id="WP_106458560.1">
    <property type="nucleotide sequence ID" value="NZ_PXOH01000028.1"/>
</dbReference>
<dbReference type="Proteomes" id="UP000239001">
    <property type="component" value="Unassembled WGS sequence"/>
</dbReference>
<accession>A0A2T1LTE4</accession>
<sequence>MARRAKDEITQVEIDEILAEAGRDTTTISVTSITVEKINDEVEPLTDTEEKEKKRLEKKVERAFYEAGSALKELRDRKLYRNTHTTFEEYCRDRFGHSRQKSYYLIAGAEIFQNLSTNRCQILPTTEYQVRPLSVLEPPEQLVAWSQAVTEASFKVPPARLVREAVQLFQDKPHNIFEVSEVVGVMAKDNPKLRGKNGCWAIITAVHEFSCDLQFWNGVADGVRIEYIKELGYTSDECQSVQQLCNRIKRLLIRDDLEETAYAFLGILGKLKRSCLTELEDEMLFILERNYGIIKFK</sequence>
<evidence type="ECO:0000313" key="1">
    <source>
        <dbReference type="EMBL" id="PSF33874.1"/>
    </source>
</evidence>
<gene>
    <name evidence="1" type="ORF">C7H19_19315</name>
</gene>
<keyword evidence="2" id="KW-1185">Reference proteome</keyword>
<evidence type="ECO:0000313" key="2">
    <source>
        <dbReference type="Proteomes" id="UP000239001"/>
    </source>
</evidence>
<reference evidence="1 2" key="2">
    <citation type="submission" date="2018-03" db="EMBL/GenBank/DDBJ databases">
        <authorList>
            <person name="Keele B.F."/>
        </authorList>
    </citation>
    <scope>NUCLEOTIDE SEQUENCE [LARGE SCALE GENOMIC DNA]</scope>
    <source>
        <strain evidence="1 2">CCALA 016</strain>
    </source>
</reference>
<comment type="caution">
    <text evidence="1">The sequence shown here is derived from an EMBL/GenBank/DDBJ whole genome shotgun (WGS) entry which is preliminary data.</text>
</comment>
<protein>
    <submittedName>
        <fullName evidence="1">Uncharacterized protein</fullName>
    </submittedName>
</protein>
<proteinExistence type="predicted"/>
<dbReference type="EMBL" id="PXOH01000028">
    <property type="protein sequence ID" value="PSF33874.1"/>
    <property type="molecule type" value="Genomic_DNA"/>
</dbReference>
<name>A0A2T1LTE4_9CHRO</name>
<organism evidence="1 2">
    <name type="scientific">Aphanothece hegewaldii CCALA 016</name>
    <dbReference type="NCBI Taxonomy" id="2107694"/>
    <lineage>
        <taxon>Bacteria</taxon>
        <taxon>Bacillati</taxon>
        <taxon>Cyanobacteriota</taxon>
        <taxon>Cyanophyceae</taxon>
        <taxon>Oscillatoriophycideae</taxon>
        <taxon>Chroococcales</taxon>
        <taxon>Aphanothecaceae</taxon>
        <taxon>Aphanothece</taxon>
    </lineage>
</organism>
<dbReference type="AlphaFoldDB" id="A0A2T1LTE4"/>
<reference evidence="1 2" key="1">
    <citation type="submission" date="2018-03" db="EMBL/GenBank/DDBJ databases">
        <title>The ancient ancestry and fast evolution of plastids.</title>
        <authorList>
            <person name="Moore K.R."/>
            <person name="Magnabosco C."/>
            <person name="Momper L."/>
            <person name="Gold D.A."/>
            <person name="Bosak T."/>
            <person name="Fournier G.P."/>
        </authorList>
    </citation>
    <scope>NUCLEOTIDE SEQUENCE [LARGE SCALE GENOMIC DNA]</scope>
    <source>
        <strain evidence="1 2">CCALA 016</strain>
    </source>
</reference>